<gene>
    <name evidence="1" type="ORF">F3Y22_tig00002237pilonHSYRG00199</name>
</gene>
<dbReference type="EMBL" id="VEPZ02000167">
    <property type="protein sequence ID" value="KAE8732082.1"/>
    <property type="molecule type" value="Genomic_DNA"/>
</dbReference>
<dbReference type="AlphaFoldDB" id="A0A6A3CXR1"/>
<evidence type="ECO:0000313" key="2">
    <source>
        <dbReference type="Proteomes" id="UP000436088"/>
    </source>
</evidence>
<name>A0A6A3CXR1_HIBSY</name>
<reference evidence="1" key="1">
    <citation type="submission" date="2019-09" db="EMBL/GenBank/DDBJ databases">
        <title>Draft genome information of white flower Hibiscus syriacus.</title>
        <authorList>
            <person name="Kim Y.-M."/>
        </authorList>
    </citation>
    <scope>NUCLEOTIDE SEQUENCE [LARGE SCALE GENOMIC DNA]</scope>
    <source>
        <strain evidence="1">YM2019G1</strain>
    </source>
</reference>
<comment type="caution">
    <text evidence="1">The sequence shown here is derived from an EMBL/GenBank/DDBJ whole genome shotgun (WGS) entry which is preliminary data.</text>
</comment>
<organism evidence="1 2">
    <name type="scientific">Hibiscus syriacus</name>
    <name type="common">Rose of Sharon</name>
    <dbReference type="NCBI Taxonomy" id="106335"/>
    <lineage>
        <taxon>Eukaryota</taxon>
        <taxon>Viridiplantae</taxon>
        <taxon>Streptophyta</taxon>
        <taxon>Embryophyta</taxon>
        <taxon>Tracheophyta</taxon>
        <taxon>Spermatophyta</taxon>
        <taxon>Magnoliopsida</taxon>
        <taxon>eudicotyledons</taxon>
        <taxon>Gunneridae</taxon>
        <taxon>Pentapetalae</taxon>
        <taxon>rosids</taxon>
        <taxon>malvids</taxon>
        <taxon>Malvales</taxon>
        <taxon>Malvaceae</taxon>
        <taxon>Malvoideae</taxon>
        <taxon>Hibiscus</taxon>
    </lineage>
</organism>
<sequence length="88" mass="10226">MQLRTDRESQIRGKPITEMNARRAITGIFTPARQGINSLSQDPSHFQQTRGIRVKEQTHHMKNSENGFWLARIWSVSSDRRTTLASFR</sequence>
<keyword evidence="2" id="KW-1185">Reference proteome</keyword>
<accession>A0A6A3CXR1</accession>
<proteinExistence type="predicted"/>
<dbReference type="Proteomes" id="UP000436088">
    <property type="component" value="Unassembled WGS sequence"/>
</dbReference>
<evidence type="ECO:0000313" key="1">
    <source>
        <dbReference type="EMBL" id="KAE8732082.1"/>
    </source>
</evidence>
<protein>
    <submittedName>
        <fullName evidence="1">Uncharacterized protein</fullName>
    </submittedName>
</protein>